<feature type="transmembrane region" description="Helical" evidence="1">
    <location>
        <begin position="138"/>
        <end position="158"/>
    </location>
</feature>
<dbReference type="Proteomes" id="UP001155240">
    <property type="component" value="Unassembled WGS sequence"/>
</dbReference>
<feature type="non-terminal residue" evidence="2">
    <location>
        <position position="284"/>
    </location>
</feature>
<evidence type="ECO:0000313" key="2">
    <source>
        <dbReference type="EMBL" id="MCM6763299.1"/>
    </source>
</evidence>
<accession>A0A9X2DYX0</accession>
<comment type="caution">
    <text evidence="2">The sequence shown here is derived from an EMBL/GenBank/DDBJ whole genome shotgun (WGS) entry which is preliminary data.</text>
</comment>
<name>A0A9X2DYX0_9MICO</name>
<keyword evidence="3" id="KW-1185">Reference proteome</keyword>
<feature type="transmembrane region" description="Helical" evidence="1">
    <location>
        <begin position="199"/>
        <end position="218"/>
    </location>
</feature>
<dbReference type="EMBL" id="JAMRYM010000058">
    <property type="protein sequence ID" value="MCM6763299.1"/>
    <property type="molecule type" value="Genomic_DNA"/>
</dbReference>
<gene>
    <name evidence="2" type="ORF">NB037_12805</name>
</gene>
<sequence>MSGSRIRAVRVLHRSRSAADHGGRAYAGYLAALTLLVVVLPVLRALLLLLGDPGPALASLDPSLVVGVAAALLLPAAVLLGRVRGPAVGEPHTTAVLLATDLPRRLVLRRPVAVSGAVVILAGSAAALLAALVTGSSWALAAAAGAALGVLATVAWLAGQCLPPRSSAALAAVSVVAGAVLGALVAGAVAGIGPLQGRTLAVLLALAALALAAVPRLLDTVRGPVVVAQSRQWRAARGRGAIGELADALEGYRPRPARLRRVTAVRLAPFALAVPIRDAVGALR</sequence>
<organism evidence="2 3">
    <name type="scientific">Rathayibacter rubneri</name>
    <dbReference type="NCBI Taxonomy" id="2950106"/>
    <lineage>
        <taxon>Bacteria</taxon>
        <taxon>Bacillati</taxon>
        <taxon>Actinomycetota</taxon>
        <taxon>Actinomycetes</taxon>
        <taxon>Micrococcales</taxon>
        <taxon>Microbacteriaceae</taxon>
        <taxon>Rathayibacter</taxon>
    </lineage>
</organism>
<keyword evidence="1" id="KW-0812">Transmembrane</keyword>
<feature type="transmembrane region" description="Helical" evidence="1">
    <location>
        <begin position="112"/>
        <end position="132"/>
    </location>
</feature>
<keyword evidence="1" id="KW-1133">Transmembrane helix</keyword>
<dbReference type="AlphaFoldDB" id="A0A9X2DYX0"/>
<proteinExistence type="predicted"/>
<keyword evidence="1" id="KW-0472">Membrane</keyword>
<reference evidence="2" key="1">
    <citation type="submission" date="2022-06" db="EMBL/GenBank/DDBJ databases">
        <title>Whole genome shotgun sequencing (WGS) of Rathayibacter sp. ZW T2_19, isolated from stored onions (Allium cepa).</title>
        <authorList>
            <person name="Stoll D.A."/>
            <person name="Huch M."/>
        </authorList>
    </citation>
    <scope>NUCLEOTIDE SEQUENCE</scope>
    <source>
        <strain evidence="2">ZW T2_19</strain>
    </source>
</reference>
<feature type="transmembrane region" description="Helical" evidence="1">
    <location>
        <begin position="26"/>
        <end position="50"/>
    </location>
</feature>
<feature type="transmembrane region" description="Helical" evidence="1">
    <location>
        <begin position="62"/>
        <end position="81"/>
    </location>
</feature>
<evidence type="ECO:0000256" key="1">
    <source>
        <dbReference type="SAM" id="Phobius"/>
    </source>
</evidence>
<feature type="transmembrane region" description="Helical" evidence="1">
    <location>
        <begin position="170"/>
        <end position="193"/>
    </location>
</feature>
<protein>
    <submittedName>
        <fullName evidence="2">Uncharacterized protein</fullName>
    </submittedName>
</protein>
<evidence type="ECO:0000313" key="3">
    <source>
        <dbReference type="Proteomes" id="UP001155240"/>
    </source>
</evidence>